<name>A0ABP0HAJ3_9DINO</name>
<protein>
    <submittedName>
        <fullName evidence="1">Uncharacterized protein</fullName>
    </submittedName>
</protein>
<proteinExistence type="predicted"/>
<evidence type="ECO:0000313" key="1">
    <source>
        <dbReference type="EMBL" id="CAK8986808.1"/>
    </source>
</evidence>
<organism evidence="1 2">
    <name type="scientific">Durusdinium trenchii</name>
    <dbReference type="NCBI Taxonomy" id="1381693"/>
    <lineage>
        <taxon>Eukaryota</taxon>
        <taxon>Sar</taxon>
        <taxon>Alveolata</taxon>
        <taxon>Dinophyceae</taxon>
        <taxon>Suessiales</taxon>
        <taxon>Symbiodiniaceae</taxon>
        <taxon>Durusdinium</taxon>
    </lineage>
</organism>
<comment type="caution">
    <text evidence="1">The sequence shown here is derived from an EMBL/GenBank/DDBJ whole genome shotgun (WGS) entry which is preliminary data.</text>
</comment>
<dbReference type="Proteomes" id="UP001642484">
    <property type="component" value="Unassembled WGS sequence"/>
</dbReference>
<dbReference type="EMBL" id="CAXAMN010000181">
    <property type="protein sequence ID" value="CAK8986808.1"/>
    <property type="molecule type" value="Genomic_DNA"/>
</dbReference>
<reference evidence="1 2" key="1">
    <citation type="submission" date="2024-02" db="EMBL/GenBank/DDBJ databases">
        <authorList>
            <person name="Chen Y."/>
            <person name="Shah S."/>
            <person name="Dougan E. K."/>
            <person name="Thang M."/>
            <person name="Chan C."/>
        </authorList>
    </citation>
    <scope>NUCLEOTIDE SEQUENCE [LARGE SCALE GENOMIC DNA]</scope>
</reference>
<evidence type="ECO:0000313" key="2">
    <source>
        <dbReference type="Proteomes" id="UP001642484"/>
    </source>
</evidence>
<sequence length="216" mass="22875">MKGTGFCLGKFAHRHYCSRYDFSATDLEVYAFDDGFVAGPAGGQYQSSTMDVGSLASGSLTGTTHTYSTDKAYLALNMNAGTGVCFGDASKGGDCSQIDFTGVTSVHATEGAFLAFKKASGTATCWGDIDCSSVDFTGVTDVYSTIRAFLALNRNSGTGVCFPTDASDDDCSQIDFTNVSHVLYTRTGFLGIKSDQPDRLSTAGYRDHFNPFVVPS</sequence>
<keyword evidence="2" id="KW-1185">Reference proteome</keyword>
<gene>
    <name evidence="1" type="ORF">CCMP2556_LOCUS630</name>
</gene>
<accession>A0ABP0HAJ3</accession>